<dbReference type="InterPro" id="IPR001611">
    <property type="entry name" value="Leu-rich_rpt"/>
</dbReference>
<dbReference type="SUPFAM" id="SSF52058">
    <property type="entry name" value="L domain-like"/>
    <property type="match status" value="1"/>
</dbReference>
<name>A0A1I7TCF3_9PELO</name>
<evidence type="ECO:0000313" key="13">
    <source>
        <dbReference type="WBParaSite" id="Csp11.Scaffold58.g381.t1"/>
    </source>
</evidence>
<protein>
    <submittedName>
        <fullName evidence="13">LRRCT domain-containing protein</fullName>
    </submittedName>
</protein>
<evidence type="ECO:0000256" key="4">
    <source>
        <dbReference type="ARBA" id="ARBA00022729"/>
    </source>
</evidence>
<dbReference type="PANTHER" id="PTHR24365">
    <property type="entry name" value="TOLL-LIKE RECEPTOR"/>
    <property type="match status" value="1"/>
</dbReference>
<dbReference type="InterPro" id="IPR003591">
    <property type="entry name" value="Leu-rich_rpt_typical-subtyp"/>
</dbReference>
<dbReference type="GO" id="GO:0005886">
    <property type="term" value="C:plasma membrane"/>
    <property type="evidence" value="ECO:0007669"/>
    <property type="project" value="TreeGrafter"/>
</dbReference>
<dbReference type="WBParaSite" id="Csp11.Scaffold58.g381.t1">
    <property type="protein sequence ID" value="Csp11.Scaffold58.g381.t1"/>
    <property type="gene ID" value="Csp11.Scaffold58.g381"/>
</dbReference>
<evidence type="ECO:0000313" key="12">
    <source>
        <dbReference type="Proteomes" id="UP000095282"/>
    </source>
</evidence>
<evidence type="ECO:0000256" key="3">
    <source>
        <dbReference type="ARBA" id="ARBA00022692"/>
    </source>
</evidence>
<keyword evidence="8" id="KW-0325">Glycoprotein</keyword>
<evidence type="ECO:0000256" key="2">
    <source>
        <dbReference type="ARBA" id="ARBA00022614"/>
    </source>
</evidence>
<evidence type="ECO:0000256" key="10">
    <source>
        <dbReference type="SAM" id="SignalP"/>
    </source>
</evidence>
<accession>A0A1I7TCF3</accession>
<dbReference type="Pfam" id="PF13855">
    <property type="entry name" value="LRR_8"/>
    <property type="match status" value="2"/>
</dbReference>
<evidence type="ECO:0000256" key="1">
    <source>
        <dbReference type="ARBA" id="ARBA00004167"/>
    </source>
</evidence>
<proteinExistence type="predicted"/>
<dbReference type="PANTHER" id="PTHR24365:SF541">
    <property type="entry name" value="PROTEIN TOLL-RELATED"/>
    <property type="match status" value="1"/>
</dbReference>
<dbReference type="SMART" id="SM00369">
    <property type="entry name" value="LRR_TYP"/>
    <property type="match status" value="5"/>
</dbReference>
<dbReference type="AlphaFoldDB" id="A0A1I7TCF3"/>
<reference evidence="13" key="1">
    <citation type="submission" date="2016-11" db="UniProtKB">
        <authorList>
            <consortium name="WormBaseParasite"/>
        </authorList>
    </citation>
    <scope>IDENTIFICATION</scope>
</reference>
<evidence type="ECO:0000256" key="9">
    <source>
        <dbReference type="SAM" id="Phobius"/>
    </source>
</evidence>
<evidence type="ECO:0000256" key="8">
    <source>
        <dbReference type="ARBA" id="ARBA00023180"/>
    </source>
</evidence>
<keyword evidence="7 9" id="KW-0472">Membrane</keyword>
<keyword evidence="5" id="KW-0677">Repeat</keyword>
<evidence type="ECO:0000259" key="11">
    <source>
        <dbReference type="SMART" id="SM00082"/>
    </source>
</evidence>
<comment type="subcellular location">
    <subcellularLocation>
        <location evidence="1">Membrane</location>
        <topology evidence="1">Single-pass membrane protein</topology>
    </subcellularLocation>
</comment>
<dbReference type="PROSITE" id="PS51450">
    <property type="entry name" value="LRR"/>
    <property type="match status" value="1"/>
</dbReference>
<feature type="signal peptide" evidence="10">
    <location>
        <begin position="1"/>
        <end position="21"/>
    </location>
</feature>
<dbReference type="GO" id="GO:0007165">
    <property type="term" value="P:signal transduction"/>
    <property type="evidence" value="ECO:0007669"/>
    <property type="project" value="TreeGrafter"/>
</dbReference>
<feature type="domain" description="LRRCT" evidence="11">
    <location>
        <begin position="239"/>
        <end position="286"/>
    </location>
</feature>
<sequence>MIEKVLVVVVVIGIFFDRVHCQGSCRLTDGVSMTCRGKNSLRDLDTTKNYSQVDSLYVHQSNLDLTFDLAPEEVNLNRVTLLNATDNKITRIGSRGFNKIKNVQFLYLSNNQISQAQPDPFRALEKLELLEMDDALEGNTEEKADMIRNFFDSKNRFIHLAKIELNKNKIEDIYPKTFCKVEGLRRLELSNNRIQSFSFARHCLGELKGLMLAGNLIEKIPSDIWDFLPSVSSMDISNNPLNCDCDTVRLLRDDDVIFLNQAETKCASPPEVEGQRVFELKKDYCSTARNPRGKASFFQFIVLFVIAIGILWLYKKYRERLSHLSSAPVGYTNLQHEQAVEPEFV</sequence>
<dbReference type="SMART" id="SM00082">
    <property type="entry name" value="LRRCT"/>
    <property type="match status" value="1"/>
</dbReference>
<dbReference type="STRING" id="1561998.A0A1I7TCF3"/>
<feature type="transmembrane region" description="Helical" evidence="9">
    <location>
        <begin position="295"/>
        <end position="314"/>
    </location>
</feature>
<organism evidence="12 13">
    <name type="scientific">Caenorhabditis tropicalis</name>
    <dbReference type="NCBI Taxonomy" id="1561998"/>
    <lineage>
        <taxon>Eukaryota</taxon>
        <taxon>Metazoa</taxon>
        <taxon>Ecdysozoa</taxon>
        <taxon>Nematoda</taxon>
        <taxon>Chromadorea</taxon>
        <taxon>Rhabditida</taxon>
        <taxon>Rhabditina</taxon>
        <taxon>Rhabditomorpha</taxon>
        <taxon>Rhabditoidea</taxon>
        <taxon>Rhabditidae</taxon>
        <taxon>Peloderinae</taxon>
        <taxon>Caenorhabditis</taxon>
    </lineage>
</organism>
<feature type="chain" id="PRO_5009307365" evidence="10">
    <location>
        <begin position="22"/>
        <end position="345"/>
    </location>
</feature>
<evidence type="ECO:0000256" key="5">
    <source>
        <dbReference type="ARBA" id="ARBA00022737"/>
    </source>
</evidence>
<dbReference type="Gene3D" id="3.80.10.10">
    <property type="entry name" value="Ribonuclease Inhibitor"/>
    <property type="match status" value="2"/>
</dbReference>
<keyword evidence="3 9" id="KW-0812">Transmembrane</keyword>
<dbReference type="InterPro" id="IPR000483">
    <property type="entry name" value="Cys-rich_flank_reg_C"/>
</dbReference>
<dbReference type="eggNOG" id="KOG0619">
    <property type="taxonomic scope" value="Eukaryota"/>
</dbReference>
<keyword evidence="2" id="KW-0433">Leucine-rich repeat</keyword>
<keyword evidence="12" id="KW-1185">Reference proteome</keyword>
<dbReference type="InterPro" id="IPR032675">
    <property type="entry name" value="LRR_dom_sf"/>
</dbReference>
<dbReference type="GO" id="GO:0038023">
    <property type="term" value="F:signaling receptor activity"/>
    <property type="evidence" value="ECO:0007669"/>
    <property type="project" value="TreeGrafter"/>
</dbReference>
<keyword evidence="4 10" id="KW-0732">Signal</keyword>
<dbReference type="Proteomes" id="UP000095282">
    <property type="component" value="Unplaced"/>
</dbReference>
<evidence type="ECO:0000256" key="7">
    <source>
        <dbReference type="ARBA" id="ARBA00023136"/>
    </source>
</evidence>
<keyword evidence="6 9" id="KW-1133">Transmembrane helix</keyword>
<evidence type="ECO:0000256" key="6">
    <source>
        <dbReference type="ARBA" id="ARBA00022989"/>
    </source>
</evidence>